<reference evidence="2" key="1">
    <citation type="submission" date="2017-04" db="EMBL/GenBank/DDBJ databases">
        <authorList>
            <person name="Varghese N."/>
            <person name="Submissions S."/>
        </authorList>
    </citation>
    <scope>NUCLEOTIDE SEQUENCE [LARGE SCALE GENOMIC DNA]</scope>
    <source>
        <strain evidence="2">B4P</strain>
    </source>
</reference>
<evidence type="ECO:0000313" key="2">
    <source>
        <dbReference type="Proteomes" id="UP000192903"/>
    </source>
</evidence>
<name>A0A1X7GK53_9HYPH</name>
<sequence>MTMITYQGSERSRVRPSSFVSTIRPALLIALKLRDEWSRRKTEKMLESLPAEIRKDIGWPTPNAPANRR</sequence>
<dbReference type="STRING" id="464029.SAMN02982989_3923"/>
<protein>
    <recommendedName>
        <fullName evidence="3">DUF1127 domain-containing protein</fullName>
    </recommendedName>
</protein>
<dbReference type="AlphaFoldDB" id="A0A1X7GK53"/>
<dbReference type="EMBL" id="FXAF01000011">
    <property type="protein sequence ID" value="SMF70298.1"/>
    <property type="molecule type" value="Genomic_DNA"/>
</dbReference>
<evidence type="ECO:0000313" key="1">
    <source>
        <dbReference type="EMBL" id="SMF70298.1"/>
    </source>
</evidence>
<organism evidence="1 2">
    <name type="scientific">Xaviernesmea oryzae</name>
    <dbReference type="NCBI Taxonomy" id="464029"/>
    <lineage>
        <taxon>Bacteria</taxon>
        <taxon>Pseudomonadati</taxon>
        <taxon>Pseudomonadota</taxon>
        <taxon>Alphaproteobacteria</taxon>
        <taxon>Hyphomicrobiales</taxon>
        <taxon>Rhizobiaceae</taxon>
        <taxon>Rhizobium/Agrobacterium group</taxon>
        <taxon>Xaviernesmea</taxon>
    </lineage>
</organism>
<keyword evidence="2" id="KW-1185">Reference proteome</keyword>
<evidence type="ECO:0008006" key="3">
    <source>
        <dbReference type="Google" id="ProtNLM"/>
    </source>
</evidence>
<dbReference type="Proteomes" id="UP000192903">
    <property type="component" value="Unassembled WGS sequence"/>
</dbReference>
<gene>
    <name evidence="1" type="ORF">SAMN02982989_3923</name>
</gene>
<dbReference type="RefSeq" id="WP_085424552.1">
    <property type="nucleotide sequence ID" value="NZ_FXAF01000011.1"/>
</dbReference>
<proteinExistence type="predicted"/>
<dbReference type="OrthoDB" id="8116829at2"/>
<accession>A0A1X7GK53</accession>